<feature type="compositionally biased region" description="Low complexity" evidence="6">
    <location>
        <begin position="145"/>
        <end position="156"/>
    </location>
</feature>
<organism evidence="8 9">
    <name type="scientific">Megaselia scalaris</name>
    <name type="common">Humpbacked fly</name>
    <name type="synonym">Phora scalaris</name>
    <dbReference type="NCBI Taxonomy" id="36166"/>
    <lineage>
        <taxon>Eukaryota</taxon>
        <taxon>Metazoa</taxon>
        <taxon>Ecdysozoa</taxon>
        <taxon>Arthropoda</taxon>
        <taxon>Hexapoda</taxon>
        <taxon>Insecta</taxon>
        <taxon>Pterygota</taxon>
        <taxon>Neoptera</taxon>
        <taxon>Endopterygota</taxon>
        <taxon>Diptera</taxon>
        <taxon>Brachycera</taxon>
        <taxon>Muscomorpha</taxon>
        <taxon>Platypezoidea</taxon>
        <taxon>Phoridae</taxon>
        <taxon>Megaseliini</taxon>
        <taxon>Megaselia</taxon>
    </lineage>
</organism>
<dbReference type="InterPro" id="IPR006599">
    <property type="entry name" value="CARP_motif"/>
</dbReference>
<dbReference type="Pfam" id="PF21938">
    <property type="entry name" value="CAP_N"/>
    <property type="match status" value="2"/>
</dbReference>
<dbReference type="GO" id="GO:0007015">
    <property type="term" value="P:actin filament organization"/>
    <property type="evidence" value="ECO:0007669"/>
    <property type="project" value="TreeGrafter"/>
</dbReference>
<dbReference type="FunFam" id="2.160.20.70:FF:000001">
    <property type="entry name" value="Adenylyl cyclase-associated protein"/>
    <property type="match status" value="1"/>
</dbReference>
<name>T1GMU6_MEGSC</name>
<dbReference type="InterPro" id="IPR013912">
    <property type="entry name" value="Adenylate_cyclase-assoc_CAP_C"/>
</dbReference>
<evidence type="ECO:0000256" key="4">
    <source>
        <dbReference type="ARBA" id="ARBA00023136"/>
    </source>
</evidence>
<keyword evidence="4" id="KW-0472">Membrane</keyword>
<evidence type="ECO:0000256" key="2">
    <source>
        <dbReference type="ARBA" id="ARBA00007659"/>
    </source>
</evidence>
<keyword evidence="3" id="KW-1003">Cell membrane</keyword>
<dbReference type="HOGENOM" id="CLU_015780_4_0_1"/>
<feature type="compositionally biased region" description="Polar residues" evidence="6">
    <location>
        <begin position="38"/>
        <end position="47"/>
    </location>
</feature>
<dbReference type="InterPro" id="IPR036222">
    <property type="entry name" value="CAP_N_sf"/>
</dbReference>
<dbReference type="Pfam" id="PF08603">
    <property type="entry name" value="CAP_C"/>
    <property type="match status" value="1"/>
</dbReference>
<feature type="region of interest" description="Disordered" evidence="6">
    <location>
        <begin position="1"/>
        <end position="177"/>
    </location>
</feature>
<dbReference type="InterPro" id="IPR017901">
    <property type="entry name" value="C-CAP_CF_C-like"/>
</dbReference>
<feature type="coiled-coil region" evidence="5">
    <location>
        <begin position="402"/>
        <end position="429"/>
    </location>
</feature>
<reference evidence="8" key="2">
    <citation type="submission" date="2015-06" db="UniProtKB">
        <authorList>
            <consortium name="EnsemblMetazoa"/>
        </authorList>
    </citation>
    <scope>IDENTIFICATION</scope>
</reference>
<dbReference type="PANTHER" id="PTHR10652">
    <property type="entry name" value="ADENYLYL CYCLASE-ASSOCIATED PROTEIN"/>
    <property type="match status" value="1"/>
</dbReference>
<dbReference type="GO" id="GO:0005737">
    <property type="term" value="C:cytoplasm"/>
    <property type="evidence" value="ECO:0007669"/>
    <property type="project" value="TreeGrafter"/>
</dbReference>
<dbReference type="SMART" id="SM00673">
    <property type="entry name" value="CARP"/>
    <property type="match status" value="2"/>
</dbReference>
<dbReference type="STRING" id="36166.T1GMU6"/>
<evidence type="ECO:0000313" key="9">
    <source>
        <dbReference type="Proteomes" id="UP000015102"/>
    </source>
</evidence>
<dbReference type="PROSITE" id="PS51329">
    <property type="entry name" value="C_CAP_COFACTOR_C"/>
    <property type="match status" value="1"/>
</dbReference>
<dbReference type="GO" id="GO:0000902">
    <property type="term" value="P:cell morphogenesis"/>
    <property type="evidence" value="ECO:0007669"/>
    <property type="project" value="TreeGrafter"/>
</dbReference>
<dbReference type="Proteomes" id="UP000015102">
    <property type="component" value="Unassembled WGS sequence"/>
</dbReference>
<reference evidence="9" key="1">
    <citation type="submission" date="2013-02" db="EMBL/GenBank/DDBJ databases">
        <authorList>
            <person name="Hughes D."/>
        </authorList>
    </citation>
    <scope>NUCLEOTIDE SEQUENCE</scope>
    <source>
        <strain>Durham</strain>
        <strain evidence="9">NC isolate 2 -- Noor lab</strain>
    </source>
</reference>
<feature type="region of interest" description="Disordered" evidence="6">
    <location>
        <begin position="749"/>
        <end position="773"/>
    </location>
</feature>
<evidence type="ECO:0000256" key="5">
    <source>
        <dbReference type="SAM" id="Coils"/>
    </source>
</evidence>
<dbReference type="GO" id="GO:0019933">
    <property type="term" value="P:cAMP-mediated signaling"/>
    <property type="evidence" value="ECO:0007669"/>
    <property type="project" value="TreeGrafter"/>
</dbReference>
<proteinExistence type="inferred from homology"/>
<feature type="domain" description="C-CAP/cofactor C-like" evidence="7">
    <location>
        <begin position="767"/>
        <end position="908"/>
    </location>
</feature>
<dbReference type="PANTHER" id="PTHR10652:SF0">
    <property type="entry name" value="ADENYLYL CYCLASE-ASSOCIATED PROTEIN"/>
    <property type="match status" value="1"/>
</dbReference>
<keyword evidence="9" id="KW-1185">Reference proteome</keyword>
<dbReference type="GO" id="GO:0005886">
    <property type="term" value="C:plasma membrane"/>
    <property type="evidence" value="ECO:0007669"/>
    <property type="project" value="UniProtKB-SubCell"/>
</dbReference>
<dbReference type="SUPFAM" id="SSF101278">
    <property type="entry name" value="N-terminal domain of adenylylcyclase associated protein, CAP"/>
    <property type="match status" value="1"/>
</dbReference>
<dbReference type="Gene3D" id="1.25.40.330">
    <property type="entry name" value="Adenylate cyclase-associated CAP, N-terminal domain"/>
    <property type="match status" value="2"/>
</dbReference>
<evidence type="ECO:0000256" key="6">
    <source>
        <dbReference type="SAM" id="MobiDB-lite"/>
    </source>
</evidence>
<dbReference type="GO" id="GO:0008179">
    <property type="term" value="F:adenylate cyclase binding"/>
    <property type="evidence" value="ECO:0007669"/>
    <property type="project" value="TreeGrafter"/>
</dbReference>
<dbReference type="EnsemblMetazoa" id="MESCA004879-RA">
    <property type="protein sequence ID" value="MESCA004879-PA"/>
    <property type="gene ID" value="MESCA004879"/>
</dbReference>
<keyword evidence="5" id="KW-0175">Coiled coil</keyword>
<dbReference type="EMBL" id="CAQQ02003702">
    <property type="status" value="NOT_ANNOTATED_CDS"/>
    <property type="molecule type" value="Genomic_DNA"/>
</dbReference>
<dbReference type="SUPFAM" id="SSF69340">
    <property type="entry name" value="C-terminal domain of adenylylcyclase associated protein"/>
    <property type="match status" value="1"/>
</dbReference>
<sequence length="930" mass="102490">MFSCCRCGNPKTKDGKPSKKSKQKNQKVTSDGEEEENNTTSPVPTQPQHHHLPMEAQDSSGADVVVNGQVSGTGHKPRLASPLHDEEVVVVDNNKNDSSEEQEVPQEHSEECQEEINQSKDITNGIEKGSDGREEINIAEDSPGNNSYSSSNNNSPQEDDEDDDLPSPPLPPIPCNTNSIVDIERLELNYQSTVESSPSSNATFLSSVIENRGRHFSESSGNSFPSPPPLPFPPLVPECQLSSGSSSEVLPRSCLSRRSSSLKKSVYINHSAKVIEETDRSSWEDDEVFSDSIILVKEGKDTCVLHSWPRGVPFKDPLVCQNGLMKSGLLICRSFLNRETDGSYEPPVTPVGKDELELKRHRLYSDLVNAAQAAVEHRVRFDPLGPDISGEDCDPDIRPTITSDLEHLLNRLENLVERLERSLTAKELALANQTLDSVLETRRRSFDIESAELPPIPEPNRFSLRLERIENSLGRLNDSYKRESLSENCQTHTDAEGSLENIPTVLEDFQVHEPEPIDTMSVLGYQDIVNGPLAQFLGLSHKIGGDVAQQSEFVRKAFDAQLQQINLATQISTPPPNKQQEIIKPTADQISAIQEFREKHRASPFFNHLSAISESIPALGWVCVAPTPGPYDWKEKDIIHVEWARSWIQTLTDLQQYIKQYHTTGLVWSGKGSAPSGGCPPPPPSAAGCPPPPPPPVLDMSAMSLNDASNDDRSALFAEINKGSDITKGLKKVTADMQTHKNAALRTGPAPFKAPNHHTNNINSVGPAKPIKKDPVFNKDGKKWMIEYHENNPNLVVDNTEMNNVIYVFKCVNSTLTVKGKVNNVVFDSCKKCSLLFDSVVSSIEFVNCQSVQMQVLGTVPTISIDKTDGCQMYLSSDSLGVEIVSSKSSEMNVLIPKANGEYTEQPIPEQFKTFIKGNNLQTICVESLG</sequence>
<feature type="compositionally biased region" description="Pro residues" evidence="6">
    <location>
        <begin position="678"/>
        <end position="695"/>
    </location>
</feature>
<dbReference type="InterPro" id="IPR053950">
    <property type="entry name" value="CAP_N"/>
</dbReference>
<dbReference type="InterPro" id="IPR001837">
    <property type="entry name" value="Adenylate_cyclase-assoc_CAP"/>
</dbReference>
<evidence type="ECO:0000259" key="7">
    <source>
        <dbReference type="PROSITE" id="PS51329"/>
    </source>
</evidence>
<dbReference type="Gene3D" id="2.160.20.70">
    <property type="match status" value="1"/>
</dbReference>
<comment type="subcellular location">
    <subcellularLocation>
        <location evidence="1">Cell membrane</location>
        <topology evidence="1">Peripheral membrane protein</topology>
    </subcellularLocation>
</comment>
<evidence type="ECO:0000256" key="3">
    <source>
        <dbReference type="ARBA" id="ARBA00022475"/>
    </source>
</evidence>
<dbReference type="InterPro" id="IPR016098">
    <property type="entry name" value="CAP/MinC_C"/>
</dbReference>
<comment type="similarity">
    <text evidence="2">Belongs to the CAP family.</text>
</comment>
<evidence type="ECO:0000256" key="1">
    <source>
        <dbReference type="ARBA" id="ARBA00004202"/>
    </source>
</evidence>
<accession>T1GMU6</accession>
<protein>
    <recommendedName>
        <fullName evidence="7">C-CAP/cofactor C-like domain-containing protein</fullName>
    </recommendedName>
</protein>
<feature type="region of interest" description="Disordered" evidence="6">
    <location>
        <begin position="670"/>
        <end position="695"/>
    </location>
</feature>
<evidence type="ECO:0000313" key="8">
    <source>
        <dbReference type="EnsemblMetazoa" id="MESCA004879-PA"/>
    </source>
</evidence>
<dbReference type="FunFam" id="1.25.40.330:FF:000001">
    <property type="entry name" value="Adenylyl cyclase-associated protein"/>
    <property type="match status" value="1"/>
</dbReference>
<dbReference type="GO" id="GO:0003779">
    <property type="term" value="F:actin binding"/>
    <property type="evidence" value="ECO:0007669"/>
    <property type="project" value="InterPro"/>
</dbReference>
<dbReference type="InterPro" id="IPR036223">
    <property type="entry name" value="CAP_C_sf"/>
</dbReference>
<dbReference type="EMBL" id="CAQQ02003703">
    <property type="status" value="NOT_ANNOTATED_CDS"/>
    <property type="molecule type" value="Genomic_DNA"/>
</dbReference>
<dbReference type="AlphaFoldDB" id="T1GMU6"/>